<keyword evidence="2" id="KW-1185">Reference proteome</keyword>
<accession>A0A0S3RQK9</accession>
<sequence>MLIDKISMVYIFTKFVLGKFYGRVLEIFFWKQRDFKKEEDRVYIICTAILAKEENNFKSKDERCNMAVQVFWIKISK</sequence>
<protein>
    <submittedName>
        <fullName evidence="1">Uncharacterized protein</fullName>
    </submittedName>
</protein>
<proteinExistence type="predicted"/>
<name>A0A0S3RQK9_PHAAN</name>
<dbReference type="AlphaFoldDB" id="A0A0S3RQK9"/>
<evidence type="ECO:0000313" key="1">
    <source>
        <dbReference type="EMBL" id="BAT82840.1"/>
    </source>
</evidence>
<organism evidence="1 2">
    <name type="scientific">Vigna angularis var. angularis</name>
    <dbReference type="NCBI Taxonomy" id="157739"/>
    <lineage>
        <taxon>Eukaryota</taxon>
        <taxon>Viridiplantae</taxon>
        <taxon>Streptophyta</taxon>
        <taxon>Embryophyta</taxon>
        <taxon>Tracheophyta</taxon>
        <taxon>Spermatophyta</taxon>
        <taxon>Magnoliopsida</taxon>
        <taxon>eudicotyledons</taxon>
        <taxon>Gunneridae</taxon>
        <taxon>Pentapetalae</taxon>
        <taxon>rosids</taxon>
        <taxon>fabids</taxon>
        <taxon>Fabales</taxon>
        <taxon>Fabaceae</taxon>
        <taxon>Papilionoideae</taxon>
        <taxon>50 kb inversion clade</taxon>
        <taxon>NPAAA clade</taxon>
        <taxon>indigoferoid/millettioid clade</taxon>
        <taxon>Phaseoleae</taxon>
        <taxon>Vigna</taxon>
    </lineage>
</organism>
<reference evidence="1 2" key="1">
    <citation type="journal article" date="2015" name="Sci. Rep.">
        <title>The power of single molecule real-time sequencing technology in the de novo assembly of a eukaryotic genome.</title>
        <authorList>
            <person name="Sakai H."/>
            <person name="Naito K."/>
            <person name="Ogiso-Tanaka E."/>
            <person name="Takahashi Y."/>
            <person name="Iseki K."/>
            <person name="Muto C."/>
            <person name="Satou K."/>
            <person name="Teruya K."/>
            <person name="Shiroma A."/>
            <person name="Shimoji M."/>
            <person name="Hirano T."/>
            <person name="Itoh T."/>
            <person name="Kaga A."/>
            <person name="Tomooka N."/>
        </authorList>
    </citation>
    <scope>NUCLEOTIDE SEQUENCE [LARGE SCALE GENOMIC DNA]</scope>
    <source>
        <strain evidence="2">cv. Shumari</strain>
    </source>
</reference>
<dbReference type="EMBL" id="AP015036">
    <property type="protein sequence ID" value="BAT82840.1"/>
    <property type="molecule type" value="Genomic_DNA"/>
</dbReference>
<evidence type="ECO:0000313" key="2">
    <source>
        <dbReference type="Proteomes" id="UP000291084"/>
    </source>
</evidence>
<dbReference type="Proteomes" id="UP000291084">
    <property type="component" value="Chromosome 3"/>
</dbReference>
<gene>
    <name evidence="1" type="primary">Vigan.03G290900</name>
    <name evidence="1" type="ORF">VIGAN_03290900</name>
</gene>